<proteinExistence type="predicted"/>
<feature type="modified residue" description="Glycine radical" evidence="3">
    <location>
        <position position="192"/>
    </location>
</feature>
<sequence>MALALPKWGSGDEEVNRLGDWLVENLVRLCVEKFKSPALEQQKQQIARNHPGQDIKFVITPGIGTFEGYVGDGAPCGASADGRRNGMPIASDLSTVPAAQDLPPNPAFRNIYQAMESYKSDAVTYGLSNASPVDMNIDEAFPLEDLKRFVKHYAQGTVGGNLITLTCANVKTYEEAVKDPEKYNLLRVRMGGWTEFYATMFPEHQDQHQRRQYFEP</sequence>
<dbReference type="Proteomes" id="UP000750502">
    <property type="component" value="Unassembled WGS sequence"/>
</dbReference>
<reference evidence="6" key="2">
    <citation type="submission" date="2020-10" db="EMBL/GenBank/DDBJ databases">
        <authorList>
            <person name="Peck L.D."/>
            <person name="Nowell R.W."/>
            <person name="Flood J."/>
            <person name="Ryan M.J."/>
            <person name="Barraclough T.G."/>
        </authorList>
    </citation>
    <scope>NUCLEOTIDE SEQUENCE</scope>
    <source>
        <strain evidence="6">IMI 127659i</strain>
    </source>
</reference>
<dbReference type="GO" id="GO:0005829">
    <property type="term" value="C:cytosol"/>
    <property type="evidence" value="ECO:0007669"/>
    <property type="project" value="TreeGrafter"/>
</dbReference>
<dbReference type="AlphaFoldDB" id="A0A9P7LB34"/>
<name>A0A9P7LB34_9HYPO</name>
<gene>
    <name evidence="6" type="ORF">H9Q72_004704</name>
</gene>
<dbReference type="EMBL" id="JADFTT010000126">
    <property type="protein sequence ID" value="KAG5767254.1"/>
    <property type="molecule type" value="Genomic_DNA"/>
</dbReference>
<evidence type="ECO:0000256" key="1">
    <source>
        <dbReference type="ARBA" id="ARBA00022818"/>
    </source>
</evidence>
<evidence type="ECO:0000259" key="5">
    <source>
        <dbReference type="PROSITE" id="PS51554"/>
    </source>
</evidence>
<dbReference type="GO" id="GO:0016829">
    <property type="term" value="F:lyase activity"/>
    <property type="evidence" value="ECO:0007669"/>
    <property type="project" value="UniProtKB-KW"/>
</dbReference>
<accession>A0A9P7LB34</accession>
<dbReference type="InterPro" id="IPR004184">
    <property type="entry name" value="PFL_dom"/>
</dbReference>
<organism evidence="6 7">
    <name type="scientific">Fusarium xylarioides</name>
    <dbReference type="NCBI Taxonomy" id="221167"/>
    <lineage>
        <taxon>Eukaryota</taxon>
        <taxon>Fungi</taxon>
        <taxon>Dikarya</taxon>
        <taxon>Ascomycota</taxon>
        <taxon>Pezizomycotina</taxon>
        <taxon>Sordariomycetes</taxon>
        <taxon>Hypocreomycetidae</taxon>
        <taxon>Hypocreales</taxon>
        <taxon>Nectriaceae</taxon>
        <taxon>Fusarium</taxon>
        <taxon>Fusarium fujikuroi species complex</taxon>
    </lineage>
</organism>
<evidence type="ECO:0000259" key="4">
    <source>
        <dbReference type="PROSITE" id="PS51149"/>
    </source>
</evidence>
<dbReference type="PROSITE" id="PS51149">
    <property type="entry name" value="GLY_RADICAL_2"/>
    <property type="match status" value="1"/>
</dbReference>
<dbReference type="PANTHER" id="PTHR43641">
    <property type="entry name" value="FORMATE ACETYLTRANSFERASE 3-RELATED"/>
    <property type="match status" value="1"/>
</dbReference>
<dbReference type="InterPro" id="IPR051215">
    <property type="entry name" value="GRE"/>
</dbReference>
<evidence type="ECO:0000313" key="6">
    <source>
        <dbReference type="EMBL" id="KAG5767254.1"/>
    </source>
</evidence>
<dbReference type="PROSITE" id="PS51554">
    <property type="entry name" value="PFL"/>
    <property type="match status" value="1"/>
</dbReference>
<dbReference type="InterPro" id="IPR001150">
    <property type="entry name" value="Gly_radical"/>
</dbReference>
<keyword evidence="2" id="KW-0456">Lyase</keyword>
<dbReference type="SUPFAM" id="SSF51998">
    <property type="entry name" value="PFL-like glycyl radical enzymes"/>
    <property type="match status" value="1"/>
</dbReference>
<feature type="domain" description="Glycine radical" evidence="4">
    <location>
        <begin position="91"/>
        <end position="216"/>
    </location>
</feature>
<dbReference type="PANTHER" id="PTHR43641:SF2">
    <property type="entry name" value="DEHYDRATASE YBIW-RELATED"/>
    <property type="match status" value="1"/>
</dbReference>
<dbReference type="Gene3D" id="3.20.70.20">
    <property type="match status" value="1"/>
</dbReference>
<evidence type="ECO:0000313" key="7">
    <source>
        <dbReference type="Proteomes" id="UP000750502"/>
    </source>
</evidence>
<keyword evidence="7" id="KW-1185">Reference proteome</keyword>
<comment type="caution">
    <text evidence="6">The sequence shown here is derived from an EMBL/GenBank/DDBJ whole genome shotgun (WGS) entry which is preliminary data.</text>
</comment>
<dbReference type="OrthoDB" id="76259at2759"/>
<evidence type="ECO:0000256" key="2">
    <source>
        <dbReference type="ARBA" id="ARBA00023239"/>
    </source>
</evidence>
<feature type="domain" description="PFL" evidence="5">
    <location>
        <begin position="1"/>
        <end position="84"/>
    </location>
</feature>
<protein>
    <submittedName>
        <fullName evidence="6">Uncharacterized protein</fullName>
    </submittedName>
</protein>
<keyword evidence="1 3" id="KW-0556">Organic radical</keyword>
<evidence type="ECO:0000256" key="3">
    <source>
        <dbReference type="PROSITE-ProRule" id="PRU00493"/>
    </source>
</evidence>
<reference evidence="6" key="1">
    <citation type="journal article" date="2020" name="bioRxiv">
        <title>Historical genomics reveals the evolutionary mechanisms behind multiple outbreaks of the host-specific coffee wilt pathogen Fusarium xylarioides.</title>
        <authorList>
            <person name="Peck D."/>
            <person name="Nowell R.W."/>
            <person name="Flood J."/>
            <person name="Ryan M.J."/>
            <person name="Barraclough T.G."/>
        </authorList>
    </citation>
    <scope>NUCLEOTIDE SEQUENCE</scope>
    <source>
        <strain evidence="6">IMI 127659i</strain>
    </source>
</reference>